<evidence type="ECO:0000256" key="4">
    <source>
        <dbReference type="ARBA" id="ARBA00022475"/>
    </source>
</evidence>
<evidence type="ECO:0000256" key="14">
    <source>
        <dbReference type="SAM" id="Coils"/>
    </source>
</evidence>
<dbReference type="PROSITE" id="PS50885">
    <property type="entry name" value="HAMP"/>
    <property type="match status" value="1"/>
</dbReference>
<keyword evidence="8" id="KW-0547">Nucleotide-binding</keyword>
<evidence type="ECO:0000256" key="2">
    <source>
        <dbReference type="ARBA" id="ARBA00004651"/>
    </source>
</evidence>
<dbReference type="PRINTS" id="PR00344">
    <property type="entry name" value="BCTRLSENSOR"/>
</dbReference>
<dbReference type="CDD" id="cd00075">
    <property type="entry name" value="HATPase"/>
    <property type="match status" value="1"/>
</dbReference>
<dbReference type="Pfam" id="PF00512">
    <property type="entry name" value="HisKA"/>
    <property type="match status" value="1"/>
</dbReference>
<dbReference type="InterPro" id="IPR036890">
    <property type="entry name" value="HATPase_C_sf"/>
</dbReference>
<evidence type="ECO:0000256" key="6">
    <source>
        <dbReference type="ARBA" id="ARBA00022679"/>
    </source>
</evidence>
<dbReference type="SMART" id="SM00388">
    <property type="entry name" value="HisKA"/>
    <property type="match status" value="1"/>
</dbReference>
<feature type="domain" description="HAMP" evidence="17">
    <location>
        <begin position="190"/>
        <end position="243"/>
    </location>
</feature>
<dbReference type="InterPro" id="IPR003594">
    <property type="entry name" value="HATPase_dom"/>
</dbReference>
<dbReference type="RefSeq" id="WP_183278047.1">
    <property type="nucleotide sequence ID" value="NZ_BLZR01000001.1"/>
</dbReference>
<evidence type="ECO:0000256" key="15">
    <source>
        <dbReference type="SAM" id="Phobius"/>
    </source>
</evidence>
<dbReference type="EC" id="2.7.13.3" evidence="3"/>
<evidence type="ECO:0000256" key="1">
    <source>
        <dbReference type="ARBA" id="ARBA00000085"/>
    </source>
</evidence>
<evidence type="ECO:0000256" key="9">
    <source>
        <dbReference type="ARBA" id="ARBA00022777"/>
    </source>
</evidence>
<keyword evidence="14" id="KW-0175">Coiled coil</keyword>
<keyword evidence="7 15" id="KW-0812">Transmembrane</keyword>
<keyword evidence="6" id="KW-0808">Transferase</keyword>
<dbReference type="InterPro" id="IPR050398">
    <property type="entry name" value="HssS/ArlS-like"/>
</dbReference>
<evidence type="ECO:0000256" key="5">
    <source>
        <dbReference type="ARBA" id="ARBA00022553"/>
    </source>
</evidence>
<dbReference type="SMART" id="SM00304">
    <property type="entry name" value="HAMP"/>
    <property type="match status" value="1"/>
</dbReference>
<dbReference type="Gene3D" id="3.30.565.10">
    <property type="entry name" value="Histidine kinase-like ATPase, C-terminal domain"/>
    <property type="match status" value="1"/>
</dbReference>
<dbReference type="PANTHER" id="PTHR45528:SF1">
    <property type="entry name" value="SENSOR HISTIDINE KINASE CPXA"/>
    <property type="match status" value="1"/>
</dbReference>
<organism evidence="18 19">
    <name type="scientific">Clostridium fungisolvens</name>
    <dbReference type="NCBI Taxonomy" id="1604897"/>
    <lineage>
        <taxon>Bacteria</taxon>
        <taxon>Bacillati</taxon>
        <taxon>Bacillota</taxon>
        <taxon>Clostridia</taxon>
        <taxon>Eubacteriales</taxon>
        <taxon>Clostridiaceae</taxon>
        <taxon>Clostridium</taxon>
    </lineage>
</organism>
<dbReference type="EMBL" id="BLZR01000001">
    <property type="protein sequence ID" value="GFP76631.1"/>
    <property type="molecule type" value="Genomic_DNA"/>
</dbReference>
<dbReference type="SMART" id="SM00387">
    <property type="entry name" value="HATPase_c"/>
    <property type="match status" value="1"/>
</dbReference>
<dbReference type="GO" id="GO:0000155">
    <property type="term" value="F:phosphorelay sensor kinase activity"/>
    <property type="evidence" value="ECO:0007669"/>
    <property type="project" value="InterPro"/>
</dbReference>
<dbReference type="FunFam" id="3.30.565.10:FF:000006">
    <property type="entry name" value="Sensor histidine kinase WalK"/>
    <property type="match status" value="1"/>
</dbReference>
<dbReference type="SUPFAM" id="SSF47384">
    <property type="entry name" value="Homodimeric domain of signal transducing histidine kinase"/>
    <property type="match status" value="1"/>
</dbReference>
<gene>
    <name evidence="18" type="ORF">bsdtw1_02734</name>
</gene>
<dbReference type="AlphaFoldDB" id="A0A6V8SIQ8"/>
<evidence type="ECO:0000256" key="11">
    <source>
        <dbReference type="ARBA" id="ARBA00022989"/>
    </source>
</evidence>
<dbReference type="InterPro" id="IPR003661">
    <property type="entry name" value="HisK_dim/P_dom"/>
</dbReference>
<evidence type="ECO:0000259" key="16">
    <source>
        <dbReference type="PROSITE" id="PS50109"/>
    </source>
</evidence>
<reference evidence="18 19" key="1">
    <citation type="submission" date="2020-07" db="EMBL/GenBank/DDBJ databases">
        <title>A new beta-1,3-glucan-decomposing anaerobic bacterium isolated from anoxic soil subjected to biological soil disinfestation.</title>
        <authorList>
            <person name="Ueki A."/>
            <person name="Tonouchi A."/>
        </authorList>
    </citation>
    <scope>NUCLEOTIDE SEQUENCE [LARGE SCALE GENOMIC DNA]</scope>
    <source>
        <strain evidence="18 19">TW1</strain>
    </source>
</reference>
<evidence type="ECO:0000313" key="18">
    <source>
        <dbReference type="EMBL" id="GFP76631.1"/>
    </source>
</evidence>
<dbReference type="CDD" id="cd06225">
    <property type="entry name" value="HAMP"/>
    <property type="match status" value="1"/>
</dbReference>
<name>A0A6V8SIQ8_9CLOT</name>
<sequence length="463" mass="52481">MKISLRKKLSIAILIAILGSIALTSFISNYTVNKKFKEYLIDEHKSKENDVIKLIEDLYAKQNSFTNTDKDEIQRYAELQKLYIEVRDLNNTTLYSSGNDYLQQKNGMGNMMMGSMMRNFSGMNLGQYTEDKYPLSINSKNVGTIIIGYFGTSYLSSGSVTFMSTLNHSFLLSAVIALIFGLLISIIISKGISKPIINITKTANTMRTGNLEVRSLVNTTTKEIDELSNSINYLAETLNDQEMLRKRMTSDIAHELRTPLTTLKTHIEAFIDGIWEPTTERFESFYEEIERLTKLVDNLRNLAKLEQTDLNLNKSTVNISNELEKIIDSFKPLYIKENYELKGIITQDIITMLDKDKFKQIITNLLSNSYRYLKENGRVAVTLNKENQNIIIKVIDTGIGIPEKDLPYIFERFYRSDISRNANTGGSGIGLTITKALVEAHGGKISVQSKENEGTTFTIYLPA</sequence>
<proteinExistence type="predicted"/>
<comment type="catalytic activity">
    <reaction evidence="1">
        <text>ATP + protein L-histidine = ADP + protein N-phospho-L-histidine.</text>
        <dbReference type="EC" id="2.7.13.3"/>
    </reaction>
</comment>
<evidence type="ECO:0000256" key="8">
    <source>
        <dbReference type="ARBA" id="ARBA00022741"/>
    </source>
</evidence>
<dbReference type="GO" id="GO:0005524">
    <property type="term" value="F:ATP binding"/>
    <property type="evidence" value="ECO:0007669"/>
    <property type="project" value="UniProtKB-KW"/>
</dbReference>
<evidence type="ECO:0000256" key="12">
    <source>
        <dbReference type="ARBA" id="ARBA00023012"/>
    </source>
</evidence>
<dbReference type="InterPro" id="IPR004358">
    <property type="entry name" value="Sig_transdc_His_kin-like_C"/>
</dbReference>
<keyword evidence="10" id="KW-0067">ATP-binding</keyword>
<dbReference type="Pfam" id="PF00672">
    <property type="entry name" value="HAMP"/>
    <property type="match status" value="1"/>
</dbReference>
<dbReference type="SUPFAM" id="SSF55874">
    <property type="entry name" value="ATPase domain of HSP90 chaperone/DNA topoisomerase II/histidine kinase"/>
    <property type="match status" value="1"/>
</dbReference>
<keyword evidence="4" id="KW-1003">Cell membrane</keyword>
<protein>
    <recommendedName>
        <fullName evidence="3">histidine kinase</fullName>
        <ecNumber evidence="3">2.7.13.3</ecNumber>
    </recommendedName>
</protein>
<dbReference type="SUPFAM" id="SSF158472">
    <property type="entry name" value="HAMP domain-like"/>
    <property type="match status" value="1"/>
</dbReference>
<dbReference type="PANTHER" id="PTHR45528">
    <property type="entry name" value="SENSOR HISTIDINE KINASE CPXA"/>
    <property type="match status" value="1"/>
</dbReference>
<comment type="subcellular location">
    <subcellularLocation>
        <location evidence="2">Cell membrane</location>
        <topology evidence="2">Multi-pass membrane protein</topology>
    </subcellularLocation>
</comment>
<dbReference type="Gene3D" id="6.10.340.10">
    <property type="match status" value="1"/>
</dbReference>
<keyword evidence="5" id="KW-0597">Phosphoprotein</keyword>
<evidence type="ECO:0000256" key="13">
    <source>
        <dbReference type="ARBA" id="ARBA00023136"/>
    </source>
</evidence>
<accession>A0A6V8SIQ8</accession>
<keyword evidence="12" id="KW-0902">Two-component regulatory system</keyword>
<keyword evidence="9 18" id="KW-0418">Kinase</keyword>
<keyword evidence="11 15" id="KW-1133">Transmembrane helix</keyword>
<dbReference type="Gene3D" id="1.10.287.130">
    <property type="match status" value="1"/>
</dbReference>
<comment type="caution">
    <text evidence="18">The sequence shown here is derived from an EMBL/GenBank/DDBJ whole genome shotgun (WGS) entry which is preliminary data.</text>
</comment>
<feature type="coiled-coil region" evidence="14">
    <location>
        <begin position="282"/>
        <end position="309"/>
    </location>
</feature>
<keyword evidence="19" id="KW-1185">Reference proteome</keyword>
<dbReference type="Proteomes" id="UP000580568">
    <property type="component" value="Unassembled WGS sequence"/>
</dbReference>
<dbReference type="CDD" id="cd00082">
    <property type="entry name" value="HisKA"/>
    <property type="match status" value="1"/>
</dbReference>
<evidence type="ECO:0000256" key="7">
    <source>
        <dbReference type="ARBA" id="ARBA00022692"/>
    </source>
</evidence>
<keyword evidence="13 15" id="KW-0472">Membrane</keyword>
<dbReference type="PROSITE" id="PS50109">
    <property type="entry name" value="HIS_KIN"/>
    <property type="match status" value="1"/>
</dbReference>
<dbReference type="InterPro" id="IPR003660">
    <property type="entry name" value="HAMP_dom"/>
</dbReference>
<dbReference type="InterPro" id="IPR036097">
    <property type="entry name" value="HisK_dim/P_sf"/>
</dbReference>
<evidence type="ECO:0000313" key="19">
    <source>
        <dbReference type="Proteomes" id="UP000580568"/>
    </source>
</evidence>
<dbReference type="GO" id="GO:0005886">
    <property type="term" value="C:plasma membrane"/>
    <property type="evidence" value="ECO:0007669"/>
    <property type="project" value="UniProtKB-SubCell"/>
</dbReference>
<evidence type="ECO:0000256" key="3">
    <source>
        <dbReference type="ARBA" id="ARBA00012438"/>
    </source>
</evidence>
<dbReference type="Pfam" id="PF02518">
    <property type="entry name" value="HATPase_c"/>
    <property type="match status" value="1"/>
</dbReference>
<dbReference type="InterPro" id="IPR005467">
    <property type="entry name" value="His_kinase_dom"/>
</dbReference>
<evidence type="ECO:0000256" key="10">
    <source>
        <dbReference type="ARBA" id="ARBA00022840"/>
    </source>
</evidence>
<feature type="transmembrane region" description="Helical" evidence="15">
    <location>
        <begin position="170"/>
        <end position="188"/>
    </location>
</feature>
<evidence type="ECO:0000259" key="17">
    <source>
        <dbReference type="PROSITE" id="PS50885"/>
    </source>
</evidence>
<feature type="domain" description="Histidine kinase" evidence="16">
    <location>
        <begin position="251"/>
        <end position="463"/>
    </location>
</feature>